<evidence type="ECO:0000313" key="1">
    <source>
        <dbReference type="WBParaSite" id="MCU_012764-RA"/>
    </source>
</evidence>
<dbReference type="WBParaSite" id="MCU_012764-RA">
    <property type="protein sequence ID" value="MCU_012764-RA"/>
    <property type="gene ID" value="MCU_012764"/>
</dbReference>
<accession>A0A5K3G3R0</accession>
<sequence>MKHRLGMFGPTLPRFCMNLQKTFQSVRNPRKIIHEQPKLPGLFGHLELVIK</sequence>
<reference evidence="1" key="1">
    <citation type="submission" date="2019-11" db="UniProtKB">
        <authorList>
            <consortium name="WormBaseParasite"/>
        </authorList>
    </citation>
    <scope>IDENTIFICATION</scope>
</reference>
<dbReference type="AlphaFoldDB" id="A0A5K3G3R0"/>
<name>A0A5K3G3R0_MESCO</name>
<organism evidence="1">
    <name type="scientific">Mesocestoides corti</name>
    <name type="common">Flatworm</name>
    <dbReference type="NCBI Taxonomy" id="53468"/>
    <lineage>
        <taxon>Eukaryota</taxon>
        <taxon>Metazoa</taxon>
        <taxon>Spiralia</taxon>
        <taxon>Lophotrochozoa</taxon>
        <taxon>Platyhelminthes</taxon>
        <taxon>Cestoda</taxon>
        <taxon>Eucestoda</taxon>
        <taxon>Cyclophyllidea</taxon>
        <taxon>Mesocestoididae</taxon>
        <taxon>Mesocestoides</taxon>
    </lineage>
</organism>
<protein>
    <submittedName>
        <fullName evidence="1">Uncharacterized protein</fullName>
    </submittedName>
</protein>
<proteinExistence type="predicted"/>